<dbReference type="GO" id="GO:0043025">
    <property type="term" value="C:neuronal cell body"/>
    <property type="evidence" value="ECO:0007669"/>
    <property type="project" value="TreeGrafter"/>
</dbReference>
<dbReference type="GO" id="GO:0044295">
    <property type="term" value="C:axonal growth cone"/>
    <property type="evidence" value="ECO:0007669"/>
    <property type="project" value="TreeGrafter"/>
</dbReference>
<gene>
    <name evidence="6" type="ORF">KC01_LOCUS30412</name>
</gene>
<keyword evidence="5" id="KW-0812">Transmembrane</keyword>
<comment type="subcellular location">
    <subcellularLocation>
        <location evidence="1">Cell projection</location>
        <location evidence="1">Dendritic spine</location>
    </subcellularLocation>
</comment>
<dbReference type="GO" id="GO:0043197">
    <property type="term" value="C:dendritic spine"/>
    <property type="evidence" value="ECO:0007669"/>
    <property type="project" value="UniProtKB-SubCell"/>
</dbReference>
<evidence type="ECO:0000256" key="3">
    <source>
        <dbReference type="ARBA" id="ARBA00046561"/>
    </source>
</evidence>
<feature type="transmembrane region" description="Helical" evidence="5">
    <location>
        <begin position="231"/>
        <end position="261"/>
    </location>
</feature>
<dbReference type="GO" id="GO:0030175">
    <property type="term" value="C:filopodium"/>
    <property type="evidence" value="ECO:0007669"/>
    <property type="project" value="TreeGrafter"/>
</dbReference>
<organism evidence="6 7">
    <name type="scientific">Knipowitschia caucasica</name>
    <name type="common">Caucasian dwarf goby</name>
    <name type="synonym">Pomatoschistus caucasicus</name>
    <dbReference type="NCBI Taxonomy" id="637954"/>
    <lineage>
        <taxon>Eukaryota</taxon>
        <taxon>Metazoa</taxon>
        <taxon>Chordata</taxon>
        <taxon>Craniata</taxon>
        <taxon>Vertebrata</taxon>
        <taxon>Euteleostomi</taxon>
        <taxon>Actinopterygii</taxon>
        <taxon>Neopterygii</taxon>
        <taxon>Teleostei</taxon>
        <taxon>Neoteleostei</taxon>
        <taxon>Acanthomorphata</taxon>
        <taxon>Gobiaria</taxon>
        <taxon>Gobiiformes</taxon>
        <taxon>Gobioidei</taxon>
        <taxon>Gobiidae</taxon>
        <taxon>Gobiinae</taxon>
        <taxon>Knipowitschia</taxon>
    </lineage>
</organism>
<evidence type="ECO:0000313" key="7">
    <source>
        <dbReference type="Proteomes" id="UP001497482"/>
    </source>
</evidence>
<keyword evidence="5" id="KW-1133">Transmembrane helix</keyword>
<keyword evidence="5" id="KW-0472">Membrane</keyword>
<keyword evidence="7" id="KW-1185">Reference proteome</keyword>
<accession>A0AAV2LN99</accession>
<dbReference type="AlphaFoldDB" id="A0AAV2LN99"/>
<feature type="region of interest" description="Disordered" evidence="4">
    <location>
        <begin position="278"/>
        <end position="298"/>
    </location>
</feature>
<dbReference type="GO" id="GO:0005886">
    <property type="term" value="C:plasma membrane"/>
    <property type="evidence" value="ECO:0007669"/>
    <property type="project" value="TreeGrafter"/>
</dbReference>
<name>A0AAV2LN99_KNICA</name>
<protein>
    <recommendedName>
        <fullName evidence="2">Neuronal membrane glycoprotein M6-a</fullName>
    </recommendedName>
</protein>
<evidence type="ECO:0000313" key="6">
    <source>
        <dbReference type="EMBL" id="CAL1602663.1"/>
    </source>
</evidence>
<dbReference type="Pfam" id="PF01275">
    <property type="entry name" value="Myelin_PLP"/>
    <property type="match status" value="1"/>
</dbReference>
<dbReference type="EMBL" id="OZ035825">
    <property type="protein sequence ID" value="CAL1602663.1"/>
    <property type="molecule type" value="Genomic_DNA"/>
</dbReference>
<sequence>MVSPFPPPLRCQVFRSLRHSAISRLPLFGNNTPRPPTRGLNNPPTQRPDSRNYGANPEGEQASTVTGSPVSGPTNRRPTRPSKQAQDAEAGVTTSPARPHPTTLARMATAAPPAPHKTHPTQVSDHLVIHPSRSRRRLTCCYYPLLPANPRPSLQYHFPSTTHHASPHPYARSVHLSHLSLSPQLRLLPATSAVATPRQTRRIPRAKPYPPITRSPRPEHPLGNHYLDLTFHLFVCALAGAGAAVIAMVHFLMALAANWGYLKDASRMQKYEDIKSKEEQELHDIHSTRSKERLNAYT</sequence>
<evidence type="ECO:0000256" key="4">
    <source>
        <dbReference type="SAM" id="MobiDB-lite"/>
    </source>
</evidence>
<dbReference type="PANTHER" id="PTHR11683">
    <property type="entry name" value="MYELIN PROTEOLIPID"/>
    <property type="match status" value="1"/>
</dbReference>
<comment type="subunit">
    <text evidence="3">Interacts with OPRM1. Interacts with palmitoyltransferase ZDHHC17/HIP14; the interaction leads to palmitoylation of GPM6A.</text>
</comment>
<feature type="region of interest" description="Disordered" evidence="4">
    <location>
        <begin position="24"/>
        <end position="100"/>
    </location>
</feature>
<feature type="region of interest" description="Disordered" evidence="4">
    <location>
        <begin position="194"/>
        <end position="217"/>
    </location>
</feature>
<dbReference type="GO" id="GO:0031175">
    <property type="term" value="P:neuron projection development"/>
    <property type="evidence" value="ECO:0007669"/>
    <property type="project" value="TreeGrafter"/>
</dbReference>
<dbReference type="PANTHER" id="PTHR11683:SF4">
    <property type="entry name" value="NEURONAL MEMBRANE GLYCOPROTEIN M6-A"/>
    <property type="match status" value="1"/>
</dbReference>
<evidence type="ECO:0000256" key="2">
    <source>
        <dbReference type="ARBA" id="ARBA00040405"/>
    </source>
</evidence>
<reference evidence="6 7" key="1">
    <citation type="submission" date="2024-04" db="EMBL/GenBank/DDBJ databases">
        <authorList>
            <person name="Waldvogel A.-M."/>
            <person name="Schoenle A."/>
        </authorList>
    </citation>
    <scope>NUCLEOTIDE SEQUENCE [LARGE SCALE GENOMIC DNA]</scope>
</reference>
<dbReference type="Proteomes" id="UP001497482">
    <property type="component" value="Chromosome 3"/>
</dbReference>
<proteinExistence type="predicted"/>
<dbReference type="InterPro" id="IPR001614">
    <property type="entry name" value="Myelin_PLP"/>
</dbReference>
<feature type="compositionally biased region" description="Polar residues" evidence="4">
    <location>
        <begin position="61"/>
        <end position="85"/>
    </location>
</feature>
<evidence type="ECO:0000256" key="5">
    <source>
        <dbReference type="SAM" id="Phobius"/>
    </source>
</evidence>
<evidence type="ECO:0000256" key="1">
    <source>
        <dbReference type="ARBA" id="ARBA00004552"/>
    </source>
</evidence>